<dbReference type="EMBL" id="CM007387">
    <property type="protein sequence ID" value="ONK65321.1"/>
    <property type="molecule type" value="Genomic_DNA"/>
</dbReference>
<dbReference type="OrthoDB" id="2018366at2759"/>
<sequence>MLIRTLLPRVQYSRLPLQPQPTVNKSNMTNSAFSSNFSCFRKSVRINSRGVCCSARRRVRYGDDEVEDEEYGHNKEIAMLESYSESAWSKALLVRALVDGEEEEVLIFRGFSSCLSSRTATELSKSVLPQKAIIKSIDVIKGPFDPSNIEYLERDLTWETFKSRLRTNTL</sequence>
<dbReference type="GO" id="GO:0009507">
    <property type="term" value="C:chloroplast"/>
    <property type="evidence" value="ECO:0007669"/>
    <property type="project" value="TreeGrafter"/>
</dbReference>
<evidence type="ECO:0000313" key="2">
    <source>
        <dbReference type="EMBL" id="ONK65321.1"/>
    </source>
</evidence>
<dbReference type="PANTHER" id="PTHR36729">
    <property type="entry name" value="EXPRESSED PROTEIN"/>
    <property type="match status" value="1"/>
</dbReference>
<keyword evidence="3" id="KW-1185">Reference proteome</keyword>
<dbReference type="PANTHER" id="PTHR36729:SF2">
    <property type="entry name" value="EXPRESSED PROTEIN"/>
    <property type="match status" value="1"/>
</dbReference>
<dbReference type="AlphaFoldDB" id="A0A5P1EL63"/>
<accession>A0A5P1EL63</accession>
<gene>
    <name evidence="2" type="ORF">A4U43_C07F35920</name>
</gene>
<feature type="domain" description="DUF7734" evidence="1">
    <location>
        <begin position="78"/>
        <end position="165"/>
    </location>
</feature>
<proteinExistence type="predicted"/>
<name>A0A5P1EL63_ASPOF</name>
<organism evidence="2 3">
    <name type="scientific">Asparagus officinalis</name>
    <name type="common">Garden asparagus</name>
    <dbReference type="NCBI Taxonomy" id="4686"/>
    <lineage>
        <taxon>Eukaryota</taxon>
        <taxon>Viridiplantae</taxon>
        <taxon>Streptophyta</taxon>
        <taxon>Embryophyta</taxon>
        <taxon>Tracheophyta</taxon>
        <taxon>Spermatophyta</taxon>
        <taxon>Magnoliopsida</taxon>
        <taxon>Liliopsida</taxon>
        <taxon>Asparagales</taxon>
        <taxon>Asparagaceae</taxon>
        <taxon>Asparagoideae</taxon>
        <taxon>Asparagus</taxon>
    </lineage>
</organism>
<dbReference type="InterPro" id="IPR056636">
    <property type="entry name" value="DUF7734"/>
</dbReference>
<dbReference type="Proteomes" id="UP000243459">
    <property type="component" value="Chromosome 7"/>
</dbReference>
<protein>
    <recommendedName>
        <fullName evidence="1">DUF7734 domain-containing protein</fullName>
    </recommendedName>
</protein>
<dbReference type="OMA" id="CLSYRTS"/>
<dbReference type="Pfam" id="PF24869">
    <property type="entry name" value="DUF7734"/>
    <property type="match status" value="1"/>
</dbReference>
<dbReference type="Gramene" id="ONK65321">
    <property type="protein sequence ID" value="ONK65321"/>
    <property type="gene ID" value="A4U43_C07F35920"/>
</dbReference>
<evidence type="ECO:0000313" key="3">
    <source>
        <dbReference type="Proteomes" id="UP000243459"/>
    </source>
</evidence>
<reference evidence="3" key="1">
    <citation type="journal article" date="2017" name="Nat. Commun.">
        <title>The asparagus genome sheds light on the origin and evolution of a young Y chromosome.</title>
        <authorList>
            <person name="Harkess A."/>
            <person name="Zhou J."/>
            <person name="Xu C."/>
            <person name="Bowers J.E."/>
            <person name="Van der Hulst R."/>
            <person name="Ayyampalayam S."/>
            <person name="Mercati F."/>
            <person name="Riccardi P."/>
            <person name="McKain M.R."/>
            <person name="Kakrana A."/>
            <person name="Tang H."/>
            <person name="Ray J."/>
            <person name="Groenendijk J."/>
            <person name="Arikit S."/>
            <person name="Mathioni S.M."/>
            <person name="Nakano M."/>
            <person name="Shan H."/>
            <person name="Telgmann-Rauber A."/>
            <person name="Kanno A."/>
            <person name="Yue Z."/>
            <person name="Chen H."/>
            <person name="Li W."/>
            <person name="Chen Y."/>
            <person name="Xu X."/>
            <person name="Zhang Y."/>
            <person name="Luo S."/>
            <person name="Chen H."/>
            <person name="Gao J."/>
            <person name="Mao Z."/>
            <person name="Pires J.C."/>
            <person name="Luo M."/>
            <person name="Kudrna D."/>
            <person name="Wing R.A."/>
            <person name="Meyers B.C."/>
            <person name="Yi K."/>
            <person name="Kong H."/>
            <person name="Lavrijsen P."/>
            <person name="Sunseri F."/>
            <person name="Falavigna A."/>
            <person name="Ye Y."/>
            <person name="Leebens-Mack J.H."/>
            <person name="Chen G."/>
        </authorList>
    </citation>
    <scope>NUCLEOTIDE SEQUENCE [LARGE SCALE GENOMIC DNA]</scope>
    <source>
        <strain evidence="3">cv. DH0086</strain>
    </source>
</reference>
<evidence type="ECO:0000259" key="1">
    <source>
        <dbReference type="Pfam" id="PF24869"/>
    </source>
</evidence>